<organism evidence="1 2">
    <name type="scientific">Lachnoanaerobaculum saburreum F0468</name>
    <dbReference type="NCBI Taxonomy" id="1095750"/>
    <lineage>
        <taxon>Bacteria</taxon>
        <taxon>Bacillati</taxon>
        <taxon>Bacillota</taxon>
        <taxon>Clostridia</taxon>
        <taxon>Lachnospirales</taxon>
        <taxon>Lachnospiraceae</taxon>
        <taxon>Lachnoanaerobaculum</taxon>
    </lineage>
</organism>
<evidence type="ECO:0000313" key="1">
    <source>
        <dbReference type="EMBL" id="EIC94791.1"/>
    </source>
</evidence>
<comment type="caution">
    <text evidence="1">The sequence shown here is derived from an EMBL/GenBank/DDBJ whole genome shotgun (WGS) entry which is preliminary data.</text>
</comment>
<evidence type="ECO:0000313" key="2">
    <source>
        <dbReference type="Proteomes" id="UP000005039"/>
    </source>
</evidence>
<dbReference type="Proteomes" id="UP000005039">
    <property type="component" value="Unassembled WGS sequence"/>
</dbReference>
<accession>I0R533</accession>
<reference evidence="1 2" key="1">
    <citation type="submission" date="2012-03" db="EMBL/GenBank/DDBJ databases">
        <authorList>
            <person name="Durkin A.S."/>
            <person name="McCorrison J."/>
            <person name="Torralba M."/>
            <person name="Gillis M."/>
            <person name="Methe B."/>
            <person name="Sutton G."/>
            <person name="Nelson K.E."/>
        </authorList>
    </citation>
    <scope>NUCLEOTIDE SEQUENCE [LARGE SCALE GENOMIC DNA]</scope>
    <source>
        <strain evidence="1 2">F0468</strain>
    </source>
</reference>
<sequence length="46" mass="5573">MYRIADKKEQLIKHPFLCFIKAIFPLRNYDDEPSIPLSRTLHKKEK</sequence>
<keyword evidence="2" id="KW-1185">Reference proteome</keyword>
<gene>
    <name evidence="1" type="ORF">HMPREF9970_1918</name>
</gene>
<dbReference type="PATRIC" id="fig|1095750.3.peg.2429"/>
<protein>
    <submittedName>
        <fullName evidence="1">Uncharacterized protein</fullName>
    </submittedName>
</protein>
<proteinExistence type="predicted"/>
<dbReference type="eggNOG" id="ENOG5030H42">
    <property type="taxonomic scope" value="Bacteria"/>
</dbReference>
<name>I0R533_9FIRM</name>
<dbReference type="AlphaFoldDB" id="I0R533"/>
<dbReference type="EMBL" id="AJGH01000119">
    <property type="protein sequence ID" value="EIC94791.1"/>
    <property type="molecule type" value="Genomic_DNA"/>
</dbReference>